<evidence type="ECO:0000313" key="5">
    <source>
        <dbReference type="Proteomes" id="UP000271925"/>
    </source>
</evidence>
<dbReference type="SMART" id="SM00028">
    <property type="entry name" value="TPR"/>
    <property type="match status" value="6"/>
</dbReference>
<dbReference type="PANTHER" id="PTHR44858:SF1">
    <property type="entry name" value="UDP-N-ACETYLGLUCOSAMINE--PEPTIDE N-ACETYLGLUCOSAMINYLTRANSFERASE SPINDLY-RELATED"/>
    <property type="match status" value="1"/>
</dbReference>
<dbReference type="PANTHER" id="PTHR44858">
    <property type="entry name" value="TETRATRICOPEPTIDE REPEAT PROTEIN 6"/>
    <property type="match status" value="1"/>
</dbReference>
<dbReference type="InterPro" id="IPR050498">
    <property type="entry name" value="Ycf3"/>
</dbReference>
<dbReference type="SUPFAM" id="SSF48452">
    <property type="entry name" value="TPR-like"/>
    <property type="match status" value="1"/>
</dbReference>
<dbReference type="EMBL" id="RQJO01000009">
    <property type="protein sequence ID" value="RRB02955.1"/>
    <property type="molecule type" value="Genomic_DNA"/>
</dbReference>
<organism evidence="4 5">
    <name type="scientific">Larkinella rosea</name>
    <dbReference type="NCBI Taxonomy" id="2025312"/>
    <lineage>
        <taxon>Bacteria</taxon>
        <taxon>Pseudomonadati</taxon>
        <taxon>Bacteroidota</taxon>
        <taxon>Cytophagia</taxon>
        <taxon>Cytophagales</taxon>
        <taxon>Spirosomataceae</taxon>
        <taxon>Larkinella</taxon>
    </lineage>
</organism>
<dbReference type="AlphaFoldDB" id="A0A3P1BPI0"/>
<evidence type="ECO:0000256" key="1">
    <source>
        <dbReference type="ARBA" id="ARBA00022737"/>
    </source>
</evidence>
<accession>A0A3P1BPI0</accession>
<evidence type="ECO:0000256" key="2">
    <source>
        <dbReference type="ARBA" id="ARBA00022803"/>
    </source>
</evidence>
<gene>
    <name evidence="4" type="ORF">EHT25_19575</name>
</gene>
<evidence type="ECO:0000313" key="4">
    <source>
        <dbReference type="EMBL" id="RRB02955.1"/>
    </source>
</evidence>
<feature type="repeat" description="TPR" evidence="3">
    <location>
        <begin position="170"/>
        <end position="203"/>
    </location>
</feature>
<dbReference type="OrthoDB" id="9814069at2"/>
<dbReference type="Proteomes" id="UP000271925">
    <property type="component" value="Unassembled WGS sequence"/>
</dbReference>
<dbReference type="Gene3D" id="1.25.40.10">
    <property type="entry name" value="Tetratricopeptide repeat domain"/>
    <property type="match status" value="2"/>
</dbReference>
<protein>
    <submittedName>
        <fullName evidence="4">Tetratricopeptide repeat protein</fullName>
    </submittedName>
</protein>
<keyword evidence="1" id="KW-0677">Repeat</keyword>
<keyword evidence="2 3" id="KW-0802">TPR repeat</keyword>
<keyword evidence="5" id="KW-1185">Reference proteome</keyword>
<feature type="repeat" description="TPR" evidence="3">
    <location>
        <begin position="136"/>
        <end position="169"/>
    </location>
</feature>
<name>A0A3P1BPI0_9BACT</name>
<feature type="repeat" description="TPR" evidence="3">
    <location>
        <begin position="102"/>
        <end position="135"/>
    </location>
</feature>
<feature type="repeat" description="TPR" evidence="3">
    <location>
        <begin position="68"/>
        <end position="101"/>
    </location>
</feature>
<reference evidence="4 5" key="1">
    <citation type="submission" date="2018-11" db="EMBL/GenBank/DDBJ databases">
        <authorList>
            <person name="Zhou Z."/>
            <person name="Wang G."/>
        </authorList>
    </citation>
    <scope>NUCLEOTIDE SEQUENCE [LARGE SCALE GENOMIC DNA]</scope>
    <source>
        <strain evidence="4 5">KCTC52004</strain>
    </source>
</reference>
<proteinExistence type="predicted"/>
<sequence length="247" mass="27843">MSTTSQGHFIFRKNGALLGFILISLCFFQSCTSSEAKLAEARKLMQQGKFREAIQPLNQAIDADGGNFEAFNSRGVAHYELKDYENALLDYEQAIQLKPDFYKPYYNRAKLKTARGETDPALKDYAEAIRRAPDSSDIYLDRGQLFATAGNLISAMSDFNQAIQLNPKSSLAYFNRGNIRFQQEEFPQALDDFAKTVELDAKFGKAFNALGVTQIMLKQKENGCLSLKQALQLGYTEAQPYIKEYCQ</sequence>
<dbReference type="PROSITE" id="PS50293">
    <property type="entry name" value="TPR_REGION"/>
    <property type="match status" value="1"/>
</dbReference>
<dbReference type="InterPro" id="IPR019734">
    <property type="entry name" value="TPR_rpt"/>
</dbReference>
<comment type="caution">
    <text evidence="4">The sequence shown here is derived from an EMBL/GenBank/DDBJ whole genome shotgun (WGS) entry which is preliminary data.</text>
</comment>
<dbReference type="InterPro" id="IPR011990">
    <property type="entry name" value="TPR-like_helical_dom_sf"/>
</dbReference>
<evidence type="ECO:0000256" key="3">
    <source>
        <dbReference type="PROSITE-ProRule" id="PRU00339"/>
    </source>
</evidence>
<dbReference type="PROSITE" id="PS50005">
    <property type="entry name" value="TPR"/>
    <property type="match status" value="4"/>
</dbReference>
<dbReference type="Pfam" id="PF13432">
    <property type="entry name" value="TPR_16"/>
    <property type="match status" value="2"/>
</dbReference>